<protein>
    <submittedName>
        <fullName evidence="2">NAD-dependent malic enzyme, mitochondrial-like</fullName>
    </submittedName>
</protein>
<gene>
    <name evidence="2" type="primary">LOC127751880</name>
</gene>
<keyword evidence="1" id="KW-1185">Reference proteome</keyword>
<dbReference type="OrthoDB" id="5365701at2759"/>
<dbReference type="RefSeq" id="XP_052132066.1">
    <property type="nucleotide sequence ID" value="XM_052276106.1"/>
</dbReference>
<reference evidence="2" key="1">
    <citation type="submission" date="2025-08" db="UniProtKB">
        <authorList>
            <consortium name="RefSeq"/>
        </authorList>
    </citation>
    <scope>IDENTIFICATION</scope>
    <source>
        <tissue evidence="2">Whole organism</tissue>
    </source>
</reference>
<dbReference type="InterPro" id="IPR046346">
    <property type="entry name" value="Aminoacid_DH-like_N_sf"/>
</dbReference>
<dbReference type="Gene3D" id="1.20.1370.30">
    <property type="match status" value="1"/>
</dbReference>
<evidence type="ECO:0000313" key="2">
    <source>
        <dbReference type="RefSeq" id="XP_052132066.1"/>
    </source>
</evidence>
<dbReference type="Proteomes" id="UP000504606">
    <property type="component" value="Unplaced"/>
</dbReference>
<dbReference type="GeneID" id="127751880"/>
<evidence type="ECO:0000313" key="1">
    <source>
        <dbReference type="Proteomes" id="UP000504606"/>
    </source>
</evidence>
<dbReference type="SUPFAM" id="SSF53223">
    <property type="entry name" value="Aminoacid dehydrogenase-like, N-terminal domain"/>
    <property type="match status" value="1"/>
</dbReference>
<dbReference type="AlphaFoldDB" id="A0A9C6XAC5"/>
<organism evidence="1 2">
    <name type="scientific">Frankliniella occidentalis</name>
    <name type="common">Western flower thrips</name>
    <name type="synonym">Euthrips occidentalis</name>
    <dbReference type="NCBI Taxonomy" id="133901"/>
    <lineage>
        <taxon>Eukaryota</taxon>
        <taxon>Metazoa</taxon>
        <taxon>Ecdysozoa</taxon>
        <taxon>Arthropoda</taxon>
        <taxon>Hexapoda</taxon>
        <taxon>Insecta</taxon>
        <taxon>Pterygota</taxon>
        <taxon>Neoptera</taxon>
        <taxon>Paraneoptera</taxon>
        <taxon>Thysanoptera</taxon>
        <taxon>Terebrantia</taxon>
        <taxon>Thripoidea</taxon>
        <taxon>Thripidae</taxon>
        <taxon>Frankliniella</taxon>
    </lineage>
</organism>
<dbReference type="KEGG" id="foc:127751880"/>
<proteinExistence type="predicted"/>
<accession>A0A9C6XAC5</accession>
<name>A0A9C6XAC5_FRAOC</name>
<sequence>MAFSLAERQALGIHGLLPPRFKTQEEQLQLCKINIDRYTDPLNKYIYLMGLQVSRFVRAAGT</sequence>